<dbReference type="Proteomes" id="UP000321857">
    <property type="component" value="Chromosome"/>
</dbReference>
<organism evidence="1 2">
    <name type="scientific">Sphingomonas xanthus</name>
    <dbReference type="NCBI Taxonomy" id="2594473"/>
    <lineage>
        <taxon>Bacteria</taxon>
        <taxon>Pseudomonadati</taxon>
        <taxon>Pseudomonadota</taxon>
        <taxon>Alphaproteobacteria</taxon>
        <taxon>Sphingomonadales</taxon>
        <taxon>Sphingomonadaceae</taxon>
        <taxon>Sphingomonas</taxon>
    </lineage>
</organism>
<sequence length="277" mass="31453">MKFAYVDESGDQAQSDIFVMVGFLVDAYRLRRITADFDELLRGFLAQHPNHPVELKTKAVINGNGGWSNVDAQDRKNFLTSVCNLAAQDGKLFVSAISFQRFNANLPEGPHPTLRSYWHAAGMYVAGLIQKKHQDDPANKGLTVLVMDDNKMEMANLSDAIYAPFPWFDCLYQRRRLKKRKVTWVPRTADNRYDHIVNTAFAIKSTHSSLVQVSDALSYVFRRHLELQTQNEAYQGEAAYYLSLVNVLNPRCEKLGQGPDCDARNFYRAIAPEGWAI</sequence>
<dbReference type="Pfam" id="PF12686">
    <property type="entry name" value="DUF3800"/>
    <property type="match status" value="1"/>
</dbReference>
<accession>A0A516ISY9</accession>
<evidence type="ECO:0000313" key="2">
    <source>
        <dbReference type="Proteomes" id="UP000321857"/>
    </source>
</evidence>
<evidence type="ECO:0000313" key="1">
    <source>
        <dbReference type="EMBL" id="QDP20021.1"/>
    </source>
</evidence>
<dbReference type="InterPro" id="IPR024524">
    <property type="entry name" value="DUF3800"/>
</dbReference>
<reference evidence="1 2" key="1">
    <citation type="submission" date="2019-07" db="EMBL/GenBank/DDBJ databases">
        <title>Sphingomonas AE3 Genome sequencing and assembly.</title>
        <authorList>
            <person name="Kim H."/>
        </authorList>
    </citation>
    <scope>NUCLEOTIDE SEQUENCE [LARGE SCALE GENOMIC DNA]</scope>
    <source>
        <strain evidence="1 2">AE3</strain>
    </source>
</reference>
<proteinExistence type="predicted"/>
<protein>
    <submittedName>
        <fullName evidence="1">DUF3800 domain-containing protein</fullName>
    </submittedName>
</protein>
<dbReference type="KEGG" id="sxa:FMM02_08670"/>
<name>A0A516ISY9_9SPHN</name>
<dbReference type="AlphaFoldDB" id="A0A516ISY9"/>
<dbReference type="EMBL" id="CP041659">
    <property type="protein sequence ID" value="QDP20021.1"/>
    <property type="molecule type" value="Genomic_DNA"/>
</dbReference>
<gene>
    <name evidence="1" type="ORF">FMM02_08670</name>
</gene>
<keyword evidence="2" id="KW-1185">Reference proteome</keyword>
<dbReference type="OrthoDB" id="7827169at2"/>
<dbReference type="RefSeq" id="WP_147494470.1">
    <property type="nucleotide sequence ID" value="NZ_CP041659.1"/>
</dbReference>